<evidence type="ECO:0000313" key="2">
    <source>
        <dbReference type="EMBL" id="MBG6140698.1"/>
    </source>
</evidence>
<dbReference type="EMBL" id="JADOUF010000001">
    <property type="protein sequence ID" value="MBG6140698.1"/>
    <property type="molecule type" value="Genomic_DNA"/>
</dbReference>
<keyword evidence="3" id="KW-1185">Reference proteome</keyword>
<evidence type="ECO:0000313" key="3">
    <source>
        <dbReference type="Proteomes" id="UP000622552"/>
    </source>
</evidence>
<gene>
    <name evidence="2" type="ORF">IW245_006892</name>
</gene>
<dbReference type="Proteomes" id="UP000622552">
    <property type="component" value="Unassembled WGS sequence"/>
</dbReference>
<protein>
    <submittedName>
        <fullName evidence="2">Uncharacterized protein</fullName>
    </submittedName>
</protein>
<keyword evidence="1" id="KW-0472">Membrane</keyword>
<feature type="transmembrane region" description="Helical" evidence="1">
    <location>
        <begin position="12"/>
        <end position="30"/>
    </location>
</feature>
<feature type="transmembrane region" description="Helical" evidence="1">
    <location>
        <begin position="36"/>
        <end position="57"/>
    </location>
</feature>
<keyword evidence="1" id="KW-1133">Transmembrane helix</keyword>
<evidence type="ECO:0000256" key="1">
    <source>
        <dbReference type="SAM" id="Phobius"/>
    </source>
</evidence>
<organism evidence="2 3">
    <name type="scientific">Longispora fulva</name>
    <dbReference type="NCBI Taxonomy" id="619741"/>
    <lineage>
        <taxon>Bacteria</taxon>
        <taxon>Bacillati</taxon>
        <taxon>Actinomycetota</taxon>
        <taxon>Actinomycetes</taxon>
        <taxon>Micromonosporales</taxon>
        <taxon>Micromonosporaceae</taxon>
        <taxon>Longispora</taxon>
    </lineage>
</organism>
<dbReference type="RefSeq" id="WP_197007220.1">
    <property type="nucleotide sequence ID" value="NZ_BONS01000053.1"/>
</dbReference>
<reference evidence="2" key="1">
    <citation type="submission" date="2020-11" db="EMBL/GenBank/DDBJ databases">
        <title>Sequencing the genomes of 1000 actinobacteria strains.</title>
        <authorList>
            <person name="Klenk H.-P."/>
        </authorList>
    </citation>
    <scope>NUCLEOTIDE SEQUENCE</scope>
    <source>
        <strain evidence="2">DSM 45356</strain>
    </source>
</reference>
<accession>A0A8J7H3J2</accession>
<dbReference type="AlphaFoldDB" id="A0A8J7H3J2"/>
<sequence>MTASTAAASTRSLSVLRWVSLIAAAALGLWGEYTLAVAVGWHPVAAVAYPIALDAYLWAALAAGRRRDLGWALGLAIVSQQAAHVAPMLPHGAQIAVAALVAAVPPIIVWRVHVMFTPEPQPEPEPEPVAPPTPAEILRALVAELPPKGKRTAEQTAAVLTRIRAELPSLSETRIADALGVSDSYVRRIARAAL</sequence>
<name>A0A8J7H3J2_9ACTN</name>
<comment type="caution">
    <text evidence="2">The sequence shown here is derived from an EMBL/GenBank/DDBJ whole genome shotgun (WGS) entry which is preliminary data.</text>
</comment>
<keyword evidence="1" id="KW-0812">Transmembrane</keyword>
<proteinExistence type="predicted"/>